<organism evidence="2 3">
    <name type="scientific">Mannheimia cairinae</name>
    <dbReference type="NCBI Taxonomy" id="3025936"/>
    <lineage>
        <taxon>Bacteria</taxon>
        <taxon>Pseudomonadati</taxon>
        <taxon>Pseudomonadota</taxon>
        <taxon>Gammaproteobacteria</taxon>
        <taxon>Pasteurellales</taxon>
        <taxon>Pasteurellaceae</taxon>
        <taxon>Mannheimia</taxon>
    </lineage>
</organism>
<keyword evidence="3" id="KW-1185">Reference proteome</keyword>
<dbReference type="Gene3D" id="3.20.20.100">
    <property type="entry name" value="NADP-dependent oxidoreductase domain"/>
    <property type="match status" value="1"/>
</dbReference>
<evidence type="ECO:0000259" key="1">
    <source>
        <dbReference type="Pfam" id="PF00248"/>
    </source>
</evidence>
<accession>A0ABT5MRG0</accession>
<name>A0ABT5MRG0_9PAST</name>
<dbReference type="InterPro" id="IPR036812">
    <property type="entry name" value="NAD(P)_OxRdtase_dom_sf"/>
</dbReference>
<dbReference type="Pfam" id="PF00248">
    <property type="entry name" value="Aldo_ket_red"/>
    <property type="match status" value="1"/>
</dbReference>
<dbReference type="EMBL" id="JAQSJE010000009">
    <property type="protein sequence ID" value="MDD0824770.1"/>
    <property type="molecule type" value="Genomic_DNA"/>
</dbReference>
<protein>
    <submittedName>
        <fullName evidence="2">Aldo/keto reductase</fullName>
    </submittedName>
</protein>
<dbReference type="InterPro" id="IPR023210">
    <property type="entry name" value="NADP_OxRdtase_dom"/>
</dbReference>
<dbReference type="Proteomes" id="UP001221909">
    <property type="component" value="Unassembled WGS sequence"/>
</dbReference>
<dbReference type="SUPFAM" id="SSF51430">
    <property type="entry name" value="NAD(P)-linked oxidoreductase"/>
    <property type="match status" value="1"/>
</dbReference>
<reference evidence="2 3" key="1">
    <citation type="submission" date="2023-02" db="EMBL/GenBank/DDBJ databases">
        <title>Mannheimia cairiniae sp. nov., a novel species of Mannheimia obtained from moscovy ducks (Cairina moschata) and reclassification of Mannheimia ovis as heterotypic synonym of Mannheimia pernigra.</title>
        <authorList>
            <person name="Christensen H."/>
        </authorList>
    </citation>
    <scope>NUCLEOTIDE SEQUENCE [LARGE SCALE GENOMIC DNA]</scope>
    <source>
        <strain evidence="2 3">AT1</strain>
    </source>
</reference>
<proteinExistence type="predicted"/>
<dbReference type="InterPro" id="IPR050523">
    <property type="entry name" value="AKR_Detox_Biosynth"/>
</dbReference>
<dbReference type="PANTHER" id="PTHR43364">
    <property type="entry name" value="NADH-SPECIFIC METHYLGLYOXAL REDUCTASE-RELATED"/>
    <property type="match status" value="1"/>
</dbReference>
<feature type="domain" description="NADP-dependent oxidoreductase" evidence="1">
    <location>
        <begin position="14"/>
        <end position="287"/>
    </location>
</feature>
<evidence type="ECO:0000313" key="2">
    <source>
        <dbReference type="EMBL" id="MDD0824770.1"/>
    </source>
</evidence>
<gene>
    <name evidence="2" type="ORF">PTQ27_09905</name>
</gene>
<dbReference type="RefSeq" id="WP_273748842.1">
    <property type="nucleotide sequence ID" value="NZ_JAQSJE010000009.1"/>
</dbReference>
<evidence type="ECO:0000313" key="3">
    <source>
        <dbReference type="Proteomes" id="UP001221909"/>
    </source>
</evidence>
<dbReference type="PANTHER" id="PTHR43364:SF1">
    <property type="entry name" value="OXIDOREDUCTASE YDHF"/>
    <property type="match status" value="1"/>
</dbReference>
<sequence>MQYTSLTKDLSFSRIIQGFWRLDKWQQTPQQTLTFIHQLLELGITTFDHAACYGGFTTEGCFGQALALDKSLREKMTLVSKCGILYPNQELPEIKSHYYDNSYEHIVWSAERSIQQLQCEQLDVLLIHRLSPCADPEQIARAFEILHQAGKVRHFGVSNYTPAKFSMLQSYVKQPLITNQIEISPLHLNAFDDGSLDFLLEKRIKPMAWSPLAGGRLFDKTDKQGIAIATQLLEIGKTKDEDRLDVLALAWLLSHPAHIMPILGSGNIERVRNAADALKITFTEEEWIKVYVASQGFDIP</sequence>
<comment type="caution">
    <text evidence="2">The sequence shown here is derived from an EMBL/GenBank/DDBJ whole genome shotgun (WGS) entry which is preliminary data.</text>
</comment>
<dbReference type="CDD" id="cd19092">
    <property type="entry name" value="AKR_BsYcsN_EcYdhF-like"/>
    <property type="match status" value="1"/>
</dbReference>